<comment type="caution">
    <text evidence="2">The sequence shown here is derived from an EMBL/GenBank/DDBJ whole genome shotgun (WGS) entry which is preliminary data.</text>
</comment>
<gene>
    <name evidence="2" type="ORF">QC764_0080630</name>
</gene>
<protein>
    <submittedName>
        <fullName evidence="2">Uncharacterized protein</fullName>
    </submittedName>
</protein>
<keyword evidence="3" id="KW-1185">Reference proteome</keyword>
<evidence type="ECO:0000256" key="1">
    <source>
        <dbReference type="SAM" id="MobiDB-lite"/>
    </source>
</evidence>
<feature type="compositionally biased region" description="Basic and acidic residues" evidence="1">
    <location>
        <begin position="32"/>
        <end position="51"/>
    </location>
</feature>
<feature type="compositionally biased region" description="Basic and acidic residues" evidence="1">
    <location>
        <begin position="1"/>
        <end position="25"/>
    </location>
</feature>
<accession>A0ABR0I722</accession>
<reference evidence="2 3" key="1">
    <citation type="journal article" date="2023" name="bioRxiv">
        <title>High-quality genome assemblies of four members of thePodospora anserinaspecies complex.</title>
        <authorList>
            <person name="Ament-Velasquez S.L."/>
            <person name="Vogan A.A."/>
            <person name="Wallerman O."/>
            <person name="Hartmann F."/>
            <person name="Gautier V."/>
            <person name="Silar P."/>
            <person name="Giraud T."/>
            <person name="Johannesson H."/>
        </authorList>
    </citation>
    <scope>NUCLEOTIDE SEQUENCE [LARGE SCALE GENOMIC DNA]</scope>
    <source>
        <strain evidence="2 3">CBS 124.78</strain>
    </source>
</reference>
<proteinExistence type="predicted"/>
<name>A0ABR0I722_9PEZI</name>
<evidence type="ECO:0000313" key="3">
    <source>
        <dbReference type="Proteomes" id="UP001323617"/>
    </source>
</evidence>
<dbReference type="RefSeq" id="XP_062799153.1">
    <property type="nucleotide sequence ID" value="XM_062940780.1"/>
</dbReference>
<sequence>MDQQTIRDEASTKEEVDLQDKKDASDNSTPVKDVKGKGITKEAGPDDKQVDNDEPYDPSRDAFILKYKERHLKRKALKTCNFTLEHLKSTKTETDALKALNDRTGNILPETVAFMDRKERGVTLRLPNLDLARYGWSRNWQWFRPILKSFRC</sequence>
<organism evidence="2 3">
    <name type="scientific">Podospora pseudoanserina</name>
    <dbReference type="NCBI Taxonomy" id="2609844"/>
    <lineage>
        <taxon>Eukaryota</taxon>
        <taxon>Fungi</taxon>
        <taxon>Dikarya</taxon>
        <taxon>Ascomycota</taxon>
        <taxon>Pezizomycotina</taxon>
        <taxon>Sordariomycetes</taxon>
        <taxon>Sordariomycetidae</taxon>
        <taxon>Sordariales</taxon>
        <taxon>Podosporaceae</taxon>
        <taxon>Podospora</taxon>
    </lineage>
</organism>
<dbReference type="EMBL" id="JAFFHC010000005">
    <property type="protein sequence ID" value="KAK4675683.1"/>
    <property type="molecule type" value="Genomic_DNA"/>
</dbReference>
<feature type="region of interest" description="Disordered" evidence="1">
    <location>
        <begin position="1"/>
        <end position="58"/>
    </location>
</feature>
<dbReference type="GeneID" id="87961473"/>
<dbReference type="Proteomes" id="UP001323617">
    <property type="component" value="Unassembled WGS sequence"/>
</dbReference>
<evidence type="ECO:0000313" key="2">
    <source>
        <dbReference type="EMBL" id="KAK4675683.1"/>
    </source>
</evidence>